<reference evidence="2" key="1">
    <citation type="submission" date="2022-11" db="EMBL/GenBank/DDBJ databases">
        <title>Genome Sequence of Cubamyces cubensis.</title>
        <authorList>
            <person name="Buettner E."/>
        </authorList>
    </citation>
    <scope>NUCLEOTIDE SEQUENCE</scope>
    <source>
        <strain evidence="2">MPL-01</strain>
    </source>
</reference>
<name>A0AAD7X5K1_9APHY</name>
<dbReference type="AlphaFoldDB" id="A0AAD7X5K1"/>
<dbReference type="EMBL" id="JAPEVG010000519">
    <property type="protein sequence ID" value="KAJ8461847.1"/>
    <property type="molecule type" value="Genomic_DNA"/>
</dbReference>
<keyword evidence="3" id="KW-1185">Reference proteome</keyword>
<sequence>MHGVPLSPMREEEEVEDESSIIVGAHPVVGDVDPDGKVFDDPEPVPARGPVKVQPLFVRRGRTVPQQV</sequence>
<evidence type="ECO:0000313" key="3">
    <source>
        <dbReference type="Proteomes" id="UP001215151"/>
    </source>
</evidence>
<comment type="caution">
    <text evidence="2">The sequence shown here is derived from an EMBL/GenBank/DDBJ whole genome shotgun (WGS) entry which is preliminary data.</text>
</comment>
<protein>
    <submittedName>
        <fullName evidence="2">Uncharacterized protein</fullName>
    </submittedName>
</protein>
<organism evidence="2 3">
    <name type="scientific">Trametes cubensis</name>
    <dbReference type="NCBI Taxonomy" id="1111947"/>
    <lineage>
        <taxon>Eukaryota</taxon>
        <taxon>Fungi</taxon>
        <taxon>Dikarya</taxon>
        <taxon>Basidiomycota</taxon>
        <taxon>Agaricomycotina</taxon>
        <taxon>Agaricomycetes</taxon>
        <taxon>Polyporales</taxon>
        <taxon>Polyporaceae</taxon>
        <taxon>Trametes</taxon>
    </lineage>
</organism>
<dbReference type="Proteomes" id="UP001215151">
    <property type="component" value="Unassembled WGS sequence"/>
</dbReference>
<evidence type="ECO:0000256" key="1">
    <source>
        <dbReference type="SAM" id="MobiDB-lite"/>
    </source>
</evidence>
<accession>A0AAD7X5K1</accession>
<proteinExistence type="predicted"/>
<gene>
    <name evidence="2" type="ORF">ONZ51_g11283</name>
</gene>
<feature type="region of interest" description="Disordered" evidence="1">
    <location>
        <begin position="25"/>
        <end position="53"/>
    </location>
</feature>
<evidence type="ECO:0000313" key="2">
    <source>
        <dbReference type="EMBL" id="KAJ8461847.1"/>
    </source>
</evidence>